<feature type="compositionally biased region" description="Low complexity" evidence="1">
    <location>
        <begin position="211"/>
        <end position="221"/>
    </location>
</feature>
<feature type="compositionally biased region" description="Low complexity" evidence="1">
    <location>
        <begin position="121"/>
        <end position="133"/>
    </location>
</feature>
<comment type="caution">
    <text evidence="2">The sequence shown here is derived from an EMBL/GenBank/DDBJ whole genome shotgun (WGS) entry which is preliminary data.</text>
</comment>
<evidence type="ECO:0000256" key="1">
    <source>
        <dbReference type="SAM" id="MobiDB-lite"/>
    </source>
</evidence>
<keyword evidence="3" id="KW-1185">Reference proteome</keyword>
<dbReference type="Proteomes" id="UP000631034">
    <property type="component" value="Unassembled WGS sequence"/>
</dbReference>
<reference evidence="2" key="1">
    <citation type="submission" date="2020-10" db="EMBL/GenBank/DDBJ databases">
        <title>Genome sequence of the unusual species of purple photosynthetic bacteria, Phaeovibrio sulfidiphilus DSM 23193, type strain.</title>
        <authorList>
            <person name="Kyndt J.A."/>
            <person name="Meyer T.E."/>
        </authorList>
    </citation>
    <scope>NUCLEOTIDE SEQUENCE</scope>
    <source>
        <strain evidence="2">DSM 23193</strain>
    </source>
</reference>
<dbReference type="EMBL" id="JACZHT010000001">
    <property type="protein sequence ID" value="MBE1236457.1"/>
    <property type="molecule type" value="Genomic_DNA"/>
</dbReference>
<gene>
    <name evidence="2" type="ORF">IHV25_02155</name>
</gene>
<evidence type="ECO:0000313" key="3">
    <source>
        <dbReference type="Proteomes" id="UP000631034"/>
    </source>
</evidence>
<dbReference type="RefSeq" id="WP_192533606.1">
    <property type="nucleotide sequence ID" value="NZ_JACZHT010000001.1"/>
</dbReference>
<proteinExistence type="predicted"/>
<protein>
    <submittedName>
        <fullName evidence="2">Uncharacterized protein</fullName>
    </submittedName>
</protein>
<organism evidence="2 3">
    <name type="scientific">Phaeovibrio sulfidiphilus</name>
    <dbReference type="NCBI Taxonomy" id="1220600"/>
    <lineage>
        <taxon>Bacteria</taxon>
        <taxon>Pseudomonadati</taxon>
        <taxon>Pseudomonadota</taxon>
        <taxon>Alphaproteobacteria</taxon>
        <taxon>Rhodospirillales</taxon>
        <taxon>Rhodospirillaceae</taxon>
        <taxon>Phaeovibrio</taxon>
    </lineage>
</organism>
<name>A0A8J6YNX5_9PROT</name>
<feature type="region of interest" description="Disordered" evidence="1">
    <location>
        <begin position="199"/>
        <end position="223"/>
    </location>
</feature>
<feature type="region of interest" description="Disordered" evidence="1">
    <location>
        <begin position="121"/>
        <end position="147"/>
    </location>
</feature>
<evidence type="ECO:0000313" key="2">
    <source>
        <dbReference type="EMBL" id="MBE1236457.1"/>
    </source>
</evidence>
<feature type="compositionally biased region" description="Gly residues" evidence="1">
    <location>
        <begin position="134"/>
        <end position="144"/>
    </location>
</feature>
<dbReference type="AlphaFoldDB" id="A0A8J6YNX5"/>
<accession>A0A8J6YNX5</accession>
<sequence length="547" mass="58128">MRSKKLLIGLLVLLCLAGTLAIGGSLVAERLVRKKLDSVFASVTRALSPGSRLDYGAFSLHPFSLSASLEDVHLRDPQKGLDVQVDRIRAGMPRFRGRSLDAIDIELRGLSATVSGGQAASVSGGQAASVSGGQAAGASGGKTASGGARASLSLDRLEVDGLRVPPLMDLARNRPAALSGPVFRTLDVGTIVLESLQADLSPAEPKPPRPSAAAPAASPDADAARDVRVALDRLEIDAIRQGQIGTLQADGFSAVRGNADLAVRQLSLSGLEPGRALDWFQRTGGNIYRQARLDVDFFGLSALSVDGIRARLDARPLEIGRFFMVDLDSSSNFPVRMTLGVQGLVLPWALLPDSVREGDIGRYLKANRLTALPISLEWRHALDEDRRLFLFGPMTADLGPLGVFRGRLDLSNVDRGTLSDLAEHQERFINSVKIRGALVELDAGPSTASLIDFALGLGKTTRPELIARFEPGGDIGQSAVLVLGEQRGTQLAGAARSFLQSPARFRFSADAGDGAMDLDTLGLTLSNSARDLARAYNVETTYERTRP</sequence>